<dbReference type="KEGG" id="dpg:DESPIGER_2226"/>
<keyword evidence="5 6" id="KW-0472">Membrane</keyword>
<accession>A0A1K1LH76</accession>
<feature type="transmembrane region" description="Helical" evidence="6">
    <location>
        <begin position="309"/>
        <end position="339"/>
    </location>
</feature>
<dbReference type="Pfam" id="PF01594">
    <property type="entry name" value="AI-2E_transport"/>
    <property type="match status" value="1"/>
</dbReference>
<dbReference type="GO" id="GO:0016020">
    <property type="term" value="C:membrane"/>
    <property type="evidence" value="ECO:0007669"/>
    <property type="project" value="UniProtKB-SubCell"/>
</dbReference>
<sequence length="368" mass="40064">MLECTNRFEDRAFLLLLAGVSLAFLWMLRPFFDVIFWGIVIALLSTPVYEALQRRSMGRNLAALTCVILSLVLIIVPCAYIFYTFINEVANLYGRLTSGGHDIRETLDRLREVAPGVQDWLTRYGYGPEAITQKLSELAVKVSGLVARNTVALGGSTVNFLVDLCIMLYLAFFLVRDGRQLRVLLIRALPFGDHREDLLFAKFAEVLRATVKGSLLVAMAQGALGGLIFWILGIKAPVLWGVVMTLLSLIPVVGAGVVWAPVAGYLLLTGDYVSGVVLLAYGVFVIGLADNILRPVLVGRDTKLPDFMVLLSTLGGFSLFGMDGFVTGPMLAVLFVTVWKIFMDEFKPPLPLDGSGPTRAADGDGPAA</sequence>
<organism evidence="7 8">
    <name type="scientific">Desulfovibrio piger</name>
    <dbReference type="NCBI Taxonomy" id="901"/>
    <lineage>
        <taxon>Bacteria</taxon>
        <taxon>Pseudomonadati</taxon>
        <taxon>Thermodesulfobacteriota</taxon>
        <taxon>Desulfovibrionia</taxon>
        <taxon>Desulfovibrionales</taxon>
        <taxon>Desulfovibrionaceae</taxon>
        <taxon>Desulfovibrio</taxon>
    </lineage>
</organism>
<proteinExistence type="inferred from homology"/>
<keyword evidence="8" id="KW-1185">Reference proteome</keyword>
<name>A0A1K1LH76_9BACT</name>
<dbReference type="Proteomes" id="UP000186323">
    <property type="component" value="Chromosome I"/>
</dbReference>
<evidence type="ECO:0000256" key="6">
    <source>
        <dbReference type="SAM" id="Phobius"/>
    </source>
</evidence>
<feature type="transmembrane region" description="Helical" evidence="6">
    <location>
        <begin position="272"/>
        <end position="289"/>
    </location>
</feature>
<feature type="transmembrane region" description="Helical" evidence="6">
    <location>
        <begin position="61"/>
        <end position="86"/>
    </location>
</feature>
<feature type="transmembrane region" description="Helical" evidence="6">
    <location>
        <begin position="151"/>
        <end position="175"/>
    </location>
</feature>
<evidence type="ECO:0000313" key="8">
    <source>
        <dbReference type="Proteomes" id="UP000186323"/>
    </source>
</evidence>
<evidence type="ECO:0000313" key="7">
    <source>
        <dbReference type="EMBL" id="SFV74048.1"/>
    </source>
</evidence>
<dbReference type="OrthoDB" id="9773730at2"/>
<gene>
    <name evidence="7" type="ORF">DESPIGER_2226</name>
</gene>
<keyword evidence="4 6" id="KW-1133">Transmembrane helix</keyword>
<dbReference type="RefSeq" id="WP_072336600.1">
    <property type="nucleotide sequence ID" value="NZ_DBGALU010000055.1"/>
</dbReference>
<feature type="transmembrane region" description="Helical" evidence="6">
    <location>
        <begin position="12"/>
        <end position="28"/>
    </location>
</feature>
<dbReference type="InterPro" id="IPR002549">
    <property type="entry name" value="AI-2E-like"/>
</dbReference>
<comment type="subcellular location">
    <subcellularLocation>
        <location evidence="1">Membrane</location>
        <topology evidence="1">Multi-pass membrane protein</topology>
    </subcellularLocation>
</comment>
<dbReference type="PANTHER" id="PTHR21716">
    <property type="entry name" value="TRANSMEMBRANE PROTEIN"/>
    <property type="match status" value="1"/>
</dbReference>
<feature type="transmembrane region" description="Helical" evidence="6">
    <location>
        <begin position="238"/>
        <end position="260"/>
    </location>
</feature>
<evidence type="ECO:0000256" key="4">
    <source>
        <dbReference type="ARBA" id="ARBA00022989"/>
    </source>
</evidence>
<evidence type="ECO:0000256" key="3">
    <source>
        <dbReference type="ARBA" id="ARBA00022692"/>
    </source>
</evidence>
<feature type="transmembrane region" description="Helical" evidence="6">
    <location>
        <begin position="34"/>
        <end position="52"/>
    </location>
</feature>
<evidence type="ECO:0000256" key="5">
    <source>
        <dbReference type="ARBA" id="ARBA00023136"/>
    </source>
</evidence>
<evidence type="ECO:0000256" key="1">
    <source>
        <dbReference type="ARBA" id="ARBA00004141"/>
    </source>
</evidence>
<reference evidence="8" key="1">
    <citation type="submission" date="2016-10" db="EMBL/GenBank/DDBJ databases">
        <authorList>
            <person name="Wegmann U."/>
        </authorList>
    </citation>
    <scope>NUCLEOTIDE SEQUENCE [LARGE SCALE GENOMIC DNA]</scope>
</reference>
<comment type="similarity">
    <text evidence="2">Belongs to the autoinducer-2 exporter (AI-2E) (TC 2.A.86) family.</text>
</comment>
<dbReference type="PANTHER" id="PTHR21716:SF4">
    <property type="entry name" value="TRANSMEMBRANE PROTEIN 245"/>
    <property type="match status" value="1"/>
</dbReference>
<keyword evidence="3 6" id="KW-0812">Transmembrane</keyword>
<protein>
    <submittedName>
        <fullName evidence="7">Membrane protein, putative</fullName>
    </submittedName>
</protein>
<evidence type="ECO:0000256" key="2">
    <source>
        <dbReference type="ARBA" id="ARBA00009773"/>
    </source>
</evidence>
<dbReference type="EMBL" id="LT630450">
    <property type="protein sequence ID" value="SFV74048.1"/>
    <property type="molecule type" value="Genomic_DNA"/>
</dbReference>
<feature type="transmembrane region" description="Helical" evidence="6">
    <location>
        <begin position="215"/>
        <end position="232"/>
    </location>
</feature>
<dbReference type="AlphaFoldDB" id="A0A1K1LH76"/>